<dbReference type="PRINTS" id="PR00344">
    <property type="entry name" value="BCTRLSENSOR"/>
</dbReference>
<evidence type="ECO:0000256" key="3">
    <source>
        <dbReference type="ARBA" id="ARBA00012438"/>
    </source>
</evidence>
<dbReference type="InterPro" id="IPR003661">
    <property type="entry name" value="HisK_dim/P_dom"/>
</dbReference>
<dbReference type="InterPro" id="IPR036097">
    <property type="entry name" value="HisK_dim/P_sf"/>
</dbReference>
<evidence type="ECO:0000256" key="10">
    <source>
        <dbReference type="ARBA" id="ARBA00022840"/>
    </source>
</evidence>
<dbReference type="Gene3D" id="6.10.340.10">
    <property type="match status" value="1"/>
</dbReference>
<dbReference type="InterPro" id="IPR005467">
    <property type="entry name" value="His_kinase_dom"/>
</dbReference>
<keyword evidence="11 14" id="KW-1133">Transmembrane helix</keyword>
<comment type="caution">
    <text evidence="17">The sequence shown here is derived from an EMBL/GenBank/DDBJ whole genome shotgun (WGS) entry which is preliminary data.</text>
</comment>
<keyword evidence="7 14" id="KW-0812">Transmembrane</keyword>
<evidence type="ECO:0000256" key="11">
    <source>
        <dbReference type="ARBA" id="ARBA00022989"/>
    </source>
</evidence>
<keyword evidence="8" id="KW-0547">Nucleotide-binding</keyword>
<dbReference type="EMBL" id="JBHULG010000002">
    <property type="protein sequence ID" value="MFD2545138.1"/>
    <property type="molecule type" value="Genomic_DNA"/>
</dbReference>
<dbReference type="EC" id="2.7.13.3" evidence="3"/>
<dbReference type="SMART" id="SM00388">
    <property type="entry name" value="HisKA"/>
    <property type="match status" value="1"/>
</dbReference>
<evidence type="ECO:0000256" key="2">
    <source>
        <dbReference type="ARBA" id="ARBA00004651"/>
    </source>
</evidence>
<feature type="domain" description="Histidine kinase" evidence="15">
    <location>
        <begin position="243"/>
        <end position="454"/>
    </location>
</feature>
<dbReference type="SMART" id="SM00304">
    <property type="entry name" value="HAMP"/>
    <property type="match status" value="1"/>
</dbReference>
<keyword evidence="4" id="KW-1003">Cell membrane</keyword>
<evidence type="ECO:0000256" key="5">
    <source>
        <dbReference type="ARBA" id="ARBA00022553"/>
    </source>
</evidence>
<evidence type="ECO:0000256" key="9">
    <source>
        <dbReference type="ARBA" id="ARBA00022777"/>
    </source>
</evidence>
<dbReference type="Pfam" id="PF00672">
    <property type="entry name" value="HAMP"/>
    <property type="match status" value="1"/>
</dbReference>
<dbReference type="InterPro" id="IPR050398">
    <property type="entry name" value="HssS/ArlS-like"/>
</dbReference>
<dbReference type="Gene3D" id="1.10.287.130">
    <property type="match status" value="1"/>
</dbReference>
<comment type="catalytic activity">
    <reaction evidence="1">
        <text>ATP + protein L-histidine = ADP + protein N-phospho-L-histidine.</text>
        <dbReference type="EC" id="2.7.13.3"/>
    </reaction>
</comment>
<keyword evidence="10 17" id="KW-0067">ATP-binding</keyword>
<evidence type="ECO:0000256" key="7">
    <source>
        <dbReference type="ARBA" id="ARBA00022692"/>
    </source>
</evidence>
<evidence type="ECO:0000256" key="13">
    <source>
        <dbReference type="ARBA" id="ARBA00023136"/>
    </source>
</evidence>
<name>A0ABW5K8Z1_9FLAO</name>
<evidence type="ECO:0000259" key="15">
    <source>
        <dbReference type="PROSITE" id="PS50109"/>
    </source>
</evidence>
<dbReference type="PANTHER" id="PTHR45528:SF1">
    <property type="entry name" value="SENSOR HISTIDINE KINASE CPXA"/>
    <property type="match status" value="1"/>
</dbReference>
<dbReference type="Pfam" id="PF02518">
    <property type="entry name" value="HATPase_c"/>
    <property type="match status" value="1"/>
</dbReference>
<evidence type="ECO:0000313" key="17">
    <source>
        <dbReference type="EMBL" id="MFD2545138.1"/>
    </source>
</evidence>
<evidence type="ECO:0000256" key="14">
    <source>
        <dbReference type="SAM" id="Phobius"/>
    </source>
</evidence>
<dbReference type="InterPro" id="IPR003594">
    <property type="entry name" value="HATPase_dom"/>
</dbReference>
<dbReference type="SUPFAM" id="SSF47384">
    <property type="entry name" value="Homodimeric domain of signal transducing histidine kinase"/>
    <property type="match status" value="1"/>
</dbReference>
<proteinExistence type="predicted"/>
<dbReference type="Proteomes" id="UP001597394">
    <property type="component" value="Unassembled WGS sequence"/>
</dbReference>
<evidence type="ECO:0000259" key="16">
    <source>
        <dbReference type="PROSITE" id="PS50885"/>
    </source>
</evidence>
<reference evidence="18" key="1">
    <citation type="journal article" date="2019" name="Int. J. Syst. Evol. Microbiol.">
        <title>The Global Catalogue of Microorganisms (GCM) 10K type strain sequencing project: providing services to taxonomists for standard genome sequencing and annotation.</title>
        <authorList>
            <consortium name="The Broad Institute Genomics Platform"/>
            <consortium name="The Broad Institute Genome Sequencing Center for Infectious Disease"/>
            <person name="Wu L."/>
            <person name="Ma J."/>
        </authorList>
    </citation>
    <scope>NUCLEOTIDE SEQUENCE [LARGE SCALE GENOMIC DNA]</scope>
    <source>
        <strain evidence="18">KCTC 52204</strain>
    </source>
</reference>
<keyword evidence="6" id="KW-0808">Transferase</keyword>
<dbReference type="RefSeq" id="WP_255928912.1">
    <property type="nucleotide sequence ID" value="NZ_JANFQP010000002.1"/>
</dbReference>
<keyword evidence="18" id="KW-1185">Reference proteome</keyword>
<evidence type="ECO:0000313" key="18">
    <source>
        <dbReference type="Proteomes" id="UP001597394"/>
    </source>
</evidence>
<organism evidence="17 18">
    <name type="scientific">Kaistella montana</name>
    <dbReference type="NCBI Taxonomy" id="1849733"/>
    <lineage>
        <taxon>Bacteria</taxon>
        <taxon>Pseudomonadati</taxon>
        <taxon>Bacteroidota</taxon>
        <taxon>Flavobacteriia</taxon>
        <taxon>Flavobacteriales</taxon>
        <taxon>Weeksellaceae</taxon>
        <taxon>Chryseobacterium group</taxon>
        <taxon>Kaistella</taxon>
    </lineage>
</organism>
<dbReference type="PROSITE" id="PS50885">
    <property type="entry name" value="HAMP"/>
    <property type="match status" value="1"/>
</dbReference>
<dbReference type="SUPFAM" id="SSF158472">
    <property type="entry name" value="HAMP domain-like"/>
    <property type="match status" value="1"/>
</dbReference>
<dbReference type="CDD" id="cd00082">
    <property type="entry name" value="HisKA"/>
    <property type="match status" value="1"/>
</dbReference>
<sequence length="454" mass="52663">MNLKTRIALNLSIAFSIIMGIVMTVIYISFANFRKAEFKENLEHSAVVTANYISKLPQKVLNNDDKTVDDINNDEDDFLIKEKILVFNNEKNLIFSNVLDERLVWDNSHLNNLDKKKKIFWINDYQENIGIKTKIRGDFFYILTSAEDVNGNPKLNFLKILLISIFITSLAFIWVFSFYFMKKQLKPLDDFKDKITDVTSHQLTIQLPEQKSDNEINVLIKAFNTMMKRLNEAFLAQKEFTTSASHEIKTPLTRMSFQLENLSNLTKEEKSKDYINSIQNEVFQLSDTVNSLLILSKVEEGHDVHFENVRMDEVIFDAFSKVKKNFKEFEMDFEIKEQSADGDLTVKGIKSLLEIVFINLLKNVCLYSYEPKAKVEISETDDEIVVKVINEGEVLSEKDQIKIFEAFRRGKNSQNISGSGLGLRISKRIMDFHHGEIFYTSDKNHNIFTINFPI</sequence>
<evidence type="ECO:0000256" key="12">
    <source>
        <dbReference type="ARBA" id="ARBA00023012"/>
    </source>
</evidence>
<evidence type="ECO:0000256" key="8">
    <source>
        <dbReference type="ARBA" id="ARBA00022741"/>
    </source>
</evidence>
<gene>
    <name evidence="17" type="ORF">ACFSO8_06645</name>
</gene>
<protein>
    <recommendedName>
        <fullName evidence="3">histidine kinase</fullName>
        <ecNumber evidence="3">2.7.13.3</ecNumber>
    </recommendedName>
</protein>
<dbReference type="InterPro" id="IPR003660">
    <property type="entry name" value="HAMP_dom"/>
</dbReference>
<dbReference type="InterPro" id="IPR036890">
    <property type="entry name" value="HATPase_C_sf"/>
</dbReference>
<evidence type="ECO:0000256" key="4">
    <source>
        <dbReference type="ARBA" id="ARBA00022475"/>
    </source>
</evidence>
<evidence type="ECO:0000256" key="1">
    <source>
        <dbReference type="ARBA" id="ARBA00000085"/>
    </source>
</evidence>
<dbReference type="SMART" id="SM00387">
    <property type="entry name" value="HATPase_c"/>
    <property type="match status" value="1"/>
</dbReference>
<feature type="transmembrane region" description="Helical" evidence="14">
    <location>
        <begin position="160"/>
        <end position="181"/>
    </location>
</feature>
<comment type="subcellular location">
    <subcellularLocation>
        <location evidence="2">Cell membrane</location>
        <topology evidence="2">Multi-pass membrane protein</topology>
    </subcellularLocation>
</comment>
<dbReference type="GO" id="GO:0005524">
    <property type="term" value="F:ATP binding"/>
    <property type="evidence" value="ECO:0007669"/>
    <property type="project" value="UniProtKB-KW"/>
</dbReference>
<dbReference type="Gene3D" id="3.30.565.10">
    <property type="entry name" value="Histidine kinase-like ATPase, C-terminal domain"/>
    <property type="match status" value="1"/>
</dbReference>
<dbReference type="Pfam" id="PF00512">
    <property type="entry name" value="HisKA"/>
    <property type="match status" value="1"/>
</dbReference>
<evidence type="ECO:0000256" key="6">
    <source>
        <dbReference type="ARBA" id="ARBA00022679"/>
    </source>
</evidence>
<keyword evidence="5" id="KW-0597">Phosphoprotein</keyword>
<dbReference type="PANTHER" id="PTHR45528">
    <property type="entry name" value="SENSOR HISTIDINE KINASE CPXA"/>
    <property type="match status" value="1"/>
</dbReference>
<dbReference type="PROSITE" id="PS50109">
    <property type="entry name" value="HIS_KIN"/>
    <property type="match status" value="1"/>
</dbReference>
<accession>A0ABW5K8Z1</accession>
<keyword evidence="12" id="KW-0902">Two-component regulatory system</keyword>
<dbReference type="SUPFAM" id="SSF55874">
    <property type="entry name" value="ATPase domain of HSP90 chaperone/DNA topoisomerase II/histidine kinase"/>
    <property type="match status" value="1"/>
</dbReference>
<dbReference type="CDD" id="cd06225">
    <property type="entry name" value="HAMP"/>
    <property type="match status" value="1"/>
</dbReference>
<feature type="transmembrane region" description="Helical" evidence="14">
    <location>
        <begin position="7"/>
        <end position="30"/>
    </location>
</feature>
<keyword evidence="13 14" id="KW-0472">Membrane</keyword>
<dbReference type="CDD" id="cd00075">
    <property type="entry name" value="HATPase"/>
    <property type="match status" value="1"/>
</dbReference>
<keyword evidence="9" id="KW-0418">Kinase</keyword>
<feature type="domain" description="HAMP" evidence="16">
    <location>
        <begin position="182"/>
        <end position="235"/>
    </location>
</feature>
<dbReference type="InterPro" id="IPR004358">
    <property type="entry name" value="Sig_transdc_His_kin-like_C"/>
</dbReference>